<dbReference type="CDD" id="cd03020">
    <property type="entry name" value="DsbA_DsbC_DsbG"/>
    <property type="match status" value="1"/>
</dbReference>
<evidence type="ECO:0000256" key="3">
    <source>
        <dbReference type="ARBA" id="ARBA00022729"/>
    </source>
</evidence>
<dbReference type="InterPro" id="IPR036249">
    <property type="entry name" value="Thioredoxin-like_sf"/>
</dbReference>
<evidence type="ECO:0000256" key="5">
    <source>
        <dbReference type="ARBA" id="ARBA00023157"/>
    </source>
</evidence>
<evidence type="ECO:0000256" key="7">
    <source>
        <dbReference type="RuleBase" id="RU364038"/>
    </source>
</evidence>
<evidence type="ECO:0000256" key="4">
    <source>
        <dbReference type="ARBA" id="ARBA00022764"/>
    </source>
</evidence>
<feature type="chain" id="PRO_5044965167" description="Thiol:disulfide interchange protein" evidence="7">
    <location>
        <begin position="24"/>
        <end position="242"/>
    </location>
</feature>
<dbReference type="InterPro" id="IPR018950">
    <property type="entry name" value="DiS-bond_isomerase_DsbC/G_N"/>
</dbReference>
<name>A0ABV4BD77_9GAMM</name>
<feature type="domain" description="Disulphide bond isomerase DsbC/G N-terminal" evidence="8">
    <location>
        <begin position="24"/>
        <end position="88"/>
    </location>
</feature>
<comment type="similarity">
    <text evidence="2 7">Belongs to the thioredoxin family. DsbC subfamily.</text>
</comment>
<dbReference type="PANTHER" id="PTHR35272">
    <property type="entry name" value="THIOL:DISULFIDE INTERCHANGE PROTEIN DSBC-RELATED"/>
    <property type="match status" value="1"/>
</dbReference>
<evidence type="ECO:0000256" key="1">
    <source>
        <dbReference type="ARBA" id="ARBA00004418"/>
    </source>
</evidence>
<dbReference type="RefSeq" id="WP_369666854.1">
    <property type="nucleotide sequence ID" value="NZ_JBDKXB010000008.1"/>
</dbReference>
<dbReference type="Pfam" id="PF13098">
    <property type="entry name" value="Thioredoxin_2"/>
    <property type="match status" value="1"/>
</dbReference>
<organism evidence="10 11">
    <name type="scientific">Thioalkalicoccus limnaeus</name>
    <dbReference type="NCBI Taxonomy" id="120681"/>
    <lineage>
        <taxon>Bacteria</taxon>
        <taxon>Pseudomonadati</taxon>
        <taxon>Pseudomonadota</taxon>
        <taxon>Gammaproteobacteria</taxon>
        <taxon>Chromatiales</taxon>
        <taxon>Chromatiaceae</taxon>
        <taxon>Thioalkalicoccus</taxon>
    </lineage>
</organism>
<dbReference type="SUPFAM" id="SSF54423">
    <property type="entry name" value="DsbC/DsbG N-terminal domain-like"/>
    <property type="match status" value="1"/>
</dbReference>
<evidence type="ECO:0000259" key="9">
    <source>
        <dbReference type="Pfam" id="PF13098"/>
    </source>
</evidence>
<comment type="function">
    <text evidence="7">Required for disulfide bond formation in some periplasmic proteins. Acts by transferring its disulfide bond to other proteins and is reduced in the process.</text>
</comment>
<dbReference type="Gene3D" id="3.10.450.70">
    <property type="entry name" value="Disulphide bond isomerase, DsbC/G, N-terminal"/>
    <property type="match status" value="1"/>
</dbReference>
<proteinExistence type="inferred from homology"/>
<gene>
    <name evidence="10" type="ORF">ABC977_08635</name>
</gene>
<keyword evidence="5" id="KW-1015">Disulfide bond</keyword>
<feature type="signal peptide" evidence="7">
    <location>
        <begin position="1"/>
        <end position="23"/>
    </location>
</feature>
<evidence type="ECO:0000256" key="6">
    <source>
        <dbReference type="ARBA" id="ARBA00023284"/>
    </source>
</evidence>
<keyword evidence="11" id="KW-1185">Reference proteome</keyword>
<keyword evidence="4 7" id="KW-0574">Periplasm</keyword>
<reference evidence="10 11" key="1">
    <citation type="submission" date="2024-05" db="EMBL/GenBank/DDBJ databases">
        <title>Genome Sequence and Characterization of the New Strain Purple Sulfur Bacterium of Genus Thioalkalicoccus.</title>
        <authorList>
            <person name="Bryantseva I.A."/>
            <person name="Kyndt J.A."/>
            <person name="Imhoff J.F."/>
        </authorList>
    </citation>
    <scope>NUCLEOTIDE SEQUENCE [LARGE SCALE GENOMIC DNA]</scope>
    <source>
        <strain evidence="10 11">Um2</strain>
    </source>
</reference>
<sequence>MKSMIRLFLTGALTLGLSLPLLADESAAIRDALKKVVPDVQIDSIQPSPIAGLYEVMVGTQMMYVTGDGRYFIDGRIVDLRNREDLTEPKLAEARLRVVDQLGEDSMIIFDPPGAVRHTITVFTDIECGYCRQFHRQMDGYGQEGIRVRYLFYPRAGEGSAAYDEAVSVWCADDRQAAMTAAKAGQSVPSKRCANPVDRHMALGRELAIRGTPALVLDTGDVIPGYVEPKRLATILNQNRSR</sequence>
<accession>A0ABV4BD77</accession>
<evidence type="ECO:0000259" key="8">
    <source>
        <dbReference type="Pfam" id="PF10411"/>
    </source>
</evidence>
<dbReference type="Proteomes" id="UP001564408">
    <property type="component" value="Unassembled WGS sequence"/>
</dbReference>
<evidence type="ECO:0000256" key="2">
    <source>
        <dbReference type="ARBA" id="ARBA00009813"/>
    </source>
</evidence>
<protein>
    <recommendedName>
        <fullName evidence="7">Thiol:disulfide interchange protein</fullName>
    </recommendedName>
</protein>
<evidence type="ECO:0000313" key="11">
    <source>
        <dbReference type="Proteomes" id="UP001564408"/>
    </source>
</evidence>
<keyword evidence="6 7" id="KW-0676">Redox-active center</keyword>
<comment type="caution">
    <text evidence="10">The sequence shown here is derived from an EMBL/GenBank/DDBJ whole genome shotgun (WGS) entry which is preliminary data.</text>
</comment>
<dbReference type="InterPro" id="IPR051470">
    <property type="entry name" value="Thiol:disulfide_interchange"/>
</dbReference>
<dbReference type="InterPro" id="IPR012336">
    <property type="entry name" value="Thioredoxin-like_fold"/>
</dbReference>
<dbReference type="InterPro" id="IPR009094">
    <property type="entry name" value="DiS-bond_isomerase_DsbC/G_N_sf"/>
</dbReference>
<dbReference type="SUPFAM" id="SSF52833">
    <property type="entry name" value="Thioredoxin-like"/>
    <property type="match status" value="1"/>
</dbReference>
<evidence type="ECO:0000313" key="10">
    <source>
        <dbReference type="EMBL" id="MEY6432468.1"/>
    </source>
</evidence>
<dbReference type="EMBL" id="JBDKXB010000008">
    <property type="protein sequence ID" value="MEY6432468.1"/>
    <property type="molecule type" value="Genomic_DNA"/>
</dbReference>
<dbReference type="InterPro" id="IPR033954">
    <property type="entry name" value="DiS-bond_Isoase_DsbC/G"/>
</dbReference>
<comment type="subcellular location">
    <subcellularLocation>
        <location evidence="1 7">Periplasm</location>
    </subcellularLocation>
</comment>
<dbReference type="PANTHER" id="PTHR35272:SF3">
    <property type="entry name" value="THIOL:DISULFIDE INTERCHANGE PROTEIN DSBC"/>
    <property type="match status" value="1"/>
</dbReference>
<dbReference type="Pfam" id="PF10411">
    <property type="entry name" value="DsbC_N"/>
    <property type="match status" value="1"/>
</dbReference>
<dbReference type="Gene3D" id="3.40.30.10">
    <property type="entry name" value="Glutaredoxin"/>
    <property type="match status" value="1"/>
</dbReference>
<feature type="domain" description="Thioredoxin-like fold" evidence="9">
    <location>
        <begin position="117"/>
        <end position="236"/>
    </location>
</feature>
<keyword evidence="3 7" id="KW-0732">Signal</keyword>